<dbReference type="EMBL" id="BRZM01000007">
    <property type="protein sequence ID" value="GLD48953.1"/>
    <property type="molecule type" value="Genomic_DNA"/>
</dbReference>
<reference evidence="2" key="1">
    <citation type="submission" date="2022-08" db="EMBL/GenBank/DDBJ databases">
        <title>Genome sequencing of akame (Lates japonicus).</title>
        <authorList>
            <person name="Hashiguchi Y."/>
            <person name="Takahashi H."/>
        </authorList>
    </citation>
    <scope>NUCLEOTIDE SEQUENCE</scope>
    <source>
        <strain evidence="2">Kochi</strain>
    </source>
</reference>
<evidence type="ECO:0000313" key="2">
    <source>
        <dbReference type="EMBL" id="GLD48953.1"/>
    </source>
</evidence>
<keyword evidence="3" id="KW-1185">Reference proteome</keyword>
<feature type="compositionally biased region" description="Basic and acidic residues" evidence="1">
    <location>
        <begin position="257"/>
        <end position="269"/>
    </location>
</feature>
<sequence>MSKVYRHTKSLRVPCELWLRNNPIETLPGYAFHCGASPTPGPMSSRLIYLDAFVGLINLRYLNLQSGLKDIPKLTALCFEELSCRETGLDHPTRSFQGLVSPLWLMHCEVRHRASIESLIRAITCYAPVIVEPPTDLNATEASFCGTRASTPAWSPMLLATPRQPLVPNGPAEASVNYTYFITGYCGNRGDPRRRGIRTAINETFIRLHPGPTLGQVGRRLHHNLLSVSRWSSSSPRATRPTFTVPTTELASAAQAADREAPLHAERSSGIEGQPQAAPPRDSQPAQPWPDQSTSTINTKPITNNKYDVPTSNTGGRPSVAPALPACSQLASCLQGPNERLNELP</sequence>
<proteinExistence type="predicted"/>
<feature type="compositionally biased region" description="Polar residues" evidence="1">
    <location>
        <begin position="284"/>
        <end position="316"/>
    </location>
</feature>
<dbReference type="AlphaFoldDB" id="A0AAD3M7V3"/>
<organism evidence="2 3">
    <name type="scientific">Lates japonicus</name>
    <name type="common">Japanese lates</name>
    <dbReference type="NCBI Taxonomy" id="270547"/>
    <lineage>
        <taxon>Eukaryota</taxon>
        <taxon>Metazoa</taxon>
        <taxon>Chordata</taxon>
        <taxon>Craniata</taxon>
        <taxon>Vertebrata</taxon>
        <taxon>Euteleostomi</taxon>
        <taxon>Actinopterygii</taxon>
        <taxon>Neopterygii</taxon>
        <taxon>Teleostei</taxon>
        <taxon>Neoteleostei</taxon>
        <taxon>Acanthomorphata</taxon>
        <taxon>Carangaria</taxon>
        <taxon>Carangaria incertae sedis</taxon>
        <taxon>Centropomidae</taxon>
        <taxon>Lates</taxon>
    </lineage>
</organism>
<dbReference type="Proteomes" id="UP001279410">
    <property type="component" value="Unassembled WGS sequence"/>
</dbReference>
<gene>
    <name evidence="2" type="ORF">AKAME5_000283100</name>
</gene>
<feature type="region of interest" description="Disordered" evidence="1">
    <location>
        <begin position="250"/>
        <end position="323"/>
    </location>
</feature>
<comment type="caution">
    <text evidence="2">The sequence shown here is derived from an EMBL/GenBank/DDBJ whole genome shotgun (WGS) entry which is preliminary data.</text>
</comment>
<protein>
    <submittedName>
        <fullName evidence="2">Leucine-rich repeat-containing protein 4B</fullName>
    </submittedName>
</protein>
<name>A0AAD3M7V3_LATJO</name>
<evidence type="ECO:0000256" key="1">
    <source>
        <dbReference type="SAM" id="MobiDB-lite"/>
    </source>
</evidence>
<evidence type="ECO:0000313" key="3">
    <source>
        <dbReference type="Proteomes" id="UP001279410"/>
    </source>
</evidence>
<accession>A0AAD3M7V3</accession>